<dbReference type="EMBL" id="KB203598">
    <property type="protein sequence ID" value="ESO83766.1"/>
    <property type="molecule type" value="Genomic_DNA"/>
</dbReference>
<dbReference type="OrthoDB" id="6161978at2759"/>
<dbReference type="Gene3D" id="1.10.238.10">
    <property type="entry name" value="EF-hand"/>
    <property type="match status" value="2"/>
</dbReference>
<evidence type="ECO:0000313" key="6">
    <source>
        <dbReference type="Proteomes" id="UP000030746"/>
    </source>
</evidence>
<feature type="domain" description="EF-hand" evidence="4">
    <location>
        <begin position="57"/>
        <end position="92"/>
    </location>
</feature>
<dbReference type="AlphaFoldDB" id="V3ZS92"/>
<name>V3ZS92_LOTGI</name>
<evidence type="ECO:0000313" key="5">
    <source>
        <dbReference type="EMBL" id="ESO83766.1"/>
    </source>
</evidence>
<dbReference type="InterPro" id="IPR018247">
    <property type="entry name" value="EF_Hand_1_Ca_BS"/>
</dbReference>
<protein>
    <recommendedName>
        <fullName evidence="4">EF-hand domain-containing protein</fullName>
    </recommendedName>
</protein>
<reference evidence="5 6" key="1">
    <citation type="journal article" date="2013" name="Nature">
        <title>Insights into bilaterian evolution from three spiralian genomes.</title>
        <authorList>
            <person name="Simakov O."/>
            <person name="Marletaz F."/>
            <person name="Cho S.J."/>
            <person name="Edsinger-Gonzales E."/>
            <person name="Havlak P."/>
            <person name="Hellsten U."/>
            <person name="Kuo D.H."/>
            <person name="Larsson T."/>
            <person name="Lv J."/>
            <person name="Arendt D."/>
            <person name="Savage R."/>
            <person name="Osoegawa K."/>
            <person name="de Jong P."/>
            <person name="Grimwood J."/>
            <person name="Chapman J.A."/>
            <person name="Shapiro H."/>
            <person name="Aerts A."/>
            <person name="Otillar R.P."/>
            <person name="Terry A.Y."/>
            <person name="Boore J.L."/>
            <person name="Grigoriev I.V."/>
            <person name="Lindberg D.R."/>
            <person name="Seaver E.C."/>
            <person name="Weisblat D.A."/>
            <person name="Putnam N.H."/>
            <person name="Rokhsar D.S."/>
        </authorList>
    </citation>
    <scope>NUCLEOTIDE SEQUENCE [LARGE SCALE GENOMIC DNA]</scope>
</reference>
<dbReference type="GeneID" id="20250148"/>
<keyword evidence="6" id="KW-1185">Reference proteome</keyword>
<sequence>MMKLLVVVLLVVVAVYAQDTAAPTHQTKHPHTKHPHTQHPHTQHAHTHPPHTTHHNGGHNMIKTSFTLVDTDKDGMLSLKEMDAAFLSADTDKDGHLSMAEYQAVHSTENPALVQAMYKYFDVNDNGKLDKSDVKIAFHHFDVDSDSHVSLHEFTVEYTAIHKLLVQASHHTSKPIIG</sequence>
<dbReference type="PROSITE" id="PS00018">
    <property type="entry name" value="EF_HAND_1"/>
    <property type="match status" value="1"/>
</dbReference>
<dbReference type="HOGENOM" id="CLU_1512326_0_0_1"/>
<dbReference type="OMA" id="FAQHHHD"/>
<organism evidence="5 6">
    <name type="scientific">Lottia gigantea</name>
    <name type="common">Giant owl limpet</name>
    <dbReference type="NCBI Taxonomy" id="225164"/>
    <lineage>
        <taxon>Eukaryota</taxon>
        <taxon>Metazoa</taxon>
        <taxon>Spiralia</taxon>
        <taxon>Lophotrochozoa</taxon>
        <taxon>Mollusca</taxon>
        <taxon>Gastropoda</taxon>
        <taxon>Patellogastropoda</taxon>
        <taxon>Lottioidea</taxon>
        <taxon>Lottiidae</taxon>
        <taxon>Lottia</taxon>
    </lineage>
</organism>
<proteinExistence type="predicted"/>
<feature type="region of interest" description="Disordered" evidence="2">
    <location>
        <begin position="23"/>
        <end position="58"/>
    </location>
</feature>
<accession>V3ZS92</accession>
<dbReference type="GO" id="GO:0005509">
    <property type="term" value="F:calcium ion binding"/>
    <property type="evidence" value="ECO:0007669"/>
    <property type="project" value="InterPro"/>
</dbReference>
<dbReference type="PROSITE" id="PS50222">
    <property type="entry name" value="EF_HAND_2"/>
    <property type="match status" value="2"/>
</dbReference>
<dbReference type="KEGG" id="lgi:LOTGIDRAFT_236429"/>
<dbReference type="RefSeq" id="XP_009065548.1">
    <property type="nucleotide sequence ID" value="XM_009067300.1"/>
</dbReference>
<feature type="domain" description="EF-hand" evidence="4">
    <location>
        <begin position="109"/>
        <end position="144"/>
    </location>
</feature>
<evidence type="ECO:0000256" key="3">
    <source>
        <dbReference type="SAM" id="SignalP"/>
    </source>
</evidence>
<evidence type="ECO:0000256" key="1">
    <source>
        <dbReference type="ARBA" id="ARBA00022837"/>
    </source>
</evidence>
<keyword evidence="3" id="KW-0732">Signal</keyword>
<dbReference type="Proteomes" id="UP000030746">
    <property type="component" value="Unassembled WGS sequence"/>
</dbReference>
<feature type="compositionally biased region" description="Basic residues" evidence="2">
    <location>
        <begin position="26"/>
        <end position="57"/>
    </location>
</feature>
<dbReference type="CTD" id="20250148"/>
<evidence type="ECO:0000259" key="4">
    <source>
        <dbReference type="PROSITE" id="PS50222"/>
    </source>
</evidence>
<keyword evidence="1" id="KW-0106">Calcium</keyword>
<dbReference type="InterPro" id="IPR011992">
    <property type="entry name" value="EF-hand-dom_pair"/>
</dbReference>
<evidence type="ECO:0000256" key="2">
    <source>
        <dbReference type="SAM" id="MobiDB-lite"/>
    </source>
</evidence>
<dbReference type="InterPro" id="IPR002048">
    <property type="entry name" value="EF_hand_dom"/>
</dbReference>
<dbReference type="Pfam" id="PF13202">
    <property type="entry name" value="EF-hand_5"/>
    <property type="match status" value="2"/>
</dbReference>
<gene>
    <name evidence="5" type="ORF">LOTGIDRAFT_236429</name>
</gene>
<feature type="signal peptide" evidence="3">
    <location>
        <begin position="1"/>
        <end position="17"/>
    </location>
</feature>
<feature type="chain" id="PRO_5004716562" description="EF-hand domain-containing protein" evidence="3">
    <location>
        <begin position="18"/>
        <end position="178"/>
    </location>
</feature>
<dbReference type="SUPFAM" id="SSF47473">
    <property type="entry name" value="EF-hand"/>
    <property type="match status" value="1"/>
</dbReference>